<keyword evidence="4" id="KW-0677">Repeat</keyword>
<dbReference type="Proteomes" id="UP001309876">
    <property type="component" value="Unassembled WGS sequence"/>
</dbReference>
<sequence length="926" mass="103266">MQLRITTPDEACRSLTEATDFNTQLATLRTIKNTLTGHELRKIEYIKAGLISVLDDFFTQFTSSQTSDEHTGSDHDKIALWLHASSIVGILANSGTSFTAPILASDLLQRLLDLLHDTSDVRLQLTILRSLNTIADNLPLQSEREWMPDRSLAAQLFKRENVSQLAKIISSQNTHHEQQAMEAALTLICKTCTREREKRILVETDILNNLCDKVVQFINLQKIPVWQGKRFGYELQHSHGQPHQIQEKANHVSLVLETIALIIEKSESHAQTFVSHAGLLAAMSVLPHTEDDIQNFGSSFSIPPIITIALPTVPDPYSMNAARRSQFPPLSVSSSAQKRRTSAIQSPRDQNSIIVEENDRDEQGEYLIVPWLLYLVRTSGGRRRFAAARLLGILKCHNLMHPTRARSLAALLVPILVHMLLTHNDSDAPGFYGHLVPSVLAMVVKDNEYLQKAAVEVKAIAKCVFALKTSFENQEDIATTLWWPQQLTHKLTDGEPAYCLGPGGPSPRMRKVMTWRQGLLQALASLAPDNESYRKEVVDVGGLPLIMQALEPFSSSIVEGEIKGDSIHVHGNSPEVLIAACGAVRALTRSATSLRTKLVDADVAKPIIKLLQTAEPEVRIAATMVMANLAHDFSPMKQTVEPILRKLCEQAHSANARLRHESLFALKAMANNSKNDLKRKIVEELGPNWIKHLIATDPHDVPAGEVIGLVPKDYRKGSMVRVSGDVRMDIDEDGSWDGNESDDEFNAHSLQEDLDIQAELLGFLRNLTTGERPDEIIEFLLEHIGQDDFLQILVDRLKAGVSQRPLAFSPPSAIIFNSIYILTHLCAADRKYRQTISQNVVLMKQASALLGHSDPLVRCAACWLVTNLVYMNSTENHETLIQRARDLQKMGIMNQIRRMEKSDPVMDVKERAATASECFNKLLDRS</sequence>
<keyword evidence="5" id="KW-0539">Nucleus</keyword>
<dbReference type="PANTHER" id="PTHR15651:SF7">
    <property type="entry name" value="ARMADILLO REPEAT-CONTAINING PROTEIN 8"/>
    <property type="match status" value="1"/>
</dbReference>
<dbReference type="SMART" id="SM00185">
    <property type="entry name" value="ARM"/>
    <property type="match status" value="4"/>
</dbReference>
<dbReference type="GO" id="GO:0005737">
    <property type="term" value="C:cytoplasm"/>
    <property type="evidence" value="ECO:0007669"/>
    <property type="project" value="UniProtKB-SubCell"/>
</dbReference>
<organism evidence="7 8">
    <name type="scientific">Lithohypha guttulata</name>
    <dbReference type="NCBI Taxonomy" id="1690604"/>
    <lineage>
        <taxon>Eukaryota</taxon>
        <taxon>Fungi</taxon>
        <taxon>Dikarya</taxon>
        <taxon>Ascomycota</taxon>
        <taxon>Pezizomycotina</taxon>
        <taxon>Eurotiomycetes</taxon>
        <taxon>Chaetothyriomycetidae</taxon>
        <taxon>Chaetothyriales</taxon>
        <taxon>Trichomeriaceae</taxon>
        <taxon>Lithohypha</taxon>
    </lineage>
</organism>
<name>A0AAN7T3X4_9EURO</name>
<protein>
    <recommendedName>
        <fullName evidence="9">Armadillo repeat-containing protein 8</fullName>
    </recommendedName>
</protein>
<dbReference type="Gene3D" id="1.25.10.10">
    <property type="entry name" value="Leucine-rich Repeat Variant"/>
    <property type="match status" value="3"/>
</dbReference>
<reference evidence="7 8" key="1">
    <citation type="submission" date="2023-08" db="EMBL/GenBank/DDBJ databases">
        <title>Black Yeasts Isolated from many extreme environments.</title>
        <authorList>
            <person name="Coleine C."/>
            <person name="Stajich J.E."/>
            <person name="Selbmann L."/>
        </authorList>
    </citation>
    <scope>NUCLEOTIDE SEQUENCE [LARGE SCALE GENOMIC DNA]</scope>
    <source>
        <strain evidence="7 8">CCFEE 5910</strain>
    </source>
</reference>
<dbReference type="GO" id="GO:0043161">
    <property type="term" value="P:proteasome-mediated ubiquitin-dependent protein catabolic process"/>
    <property type="evidence" value="ECO:0007669"/>
    <property type="project" value="TreeGrafter"/>
</dbReference>
<feature type="compositionally biased region" description="Polar residues" evidence="6">
    <location>
        <begin position="331"/>
        <end position="352"/>
    </location>
</feature>
<evidence type="ECO:0000256" key="6">
    <source>
        <dbReference type="SAM" id="MobiDB-lite"/>
    </source>
</evidence>
<dbReference type="InterPro" id="IPR016024">
    <property type="entry name" value="ARM-type_fold"/>
</dbReference>
<dbReference type="InterPro" id="IPR038739">
    <property type="entry name" value="ARMC8/Vid28"/>
</dbReference>
<comment type="caution">
    <text evidence="7">The sequence shown here is derived from an EMBL/GenBank/DDBJ whole genome shotgun (WGS) entry which is preliminary data.</text>
</comment>
<dbReference type="GO" id="GO:0005634">
    <property type="term" value="C:nucleus"/>
    <property type="evidence" value="ECO:0007669"/>
    <property type="project" value="UniProtKB-SubCell"/>
</dbReference>
<dbReference type="GO" id="GO:0034657">
    <property type="term" value="C:GID complex"/>
    <property type="evidence" value="ECO:0007669"/>
    <property type="project" value="TreeGrafter"/>
</dbReference>
<keyword evidence="3" id="KW-0963">Cytoplasm</keyword>
<dbReference type="InterPro" id="IPR011989">
    <property type="entry name" value="ARM-like"/>
</dbReference>
<proteinExistence type="predicted"/>
<evidence type="ECO:0000256" key="3">
    <source>
        <dbReference type="ARBA" id="ARBA00022490"/>
    </source>
</evidence>
<evidence type="ECO:0000256" key="5">
    <source>
        <dbReference type="ARBA" id="ARBA00023242"/>
    </source>
</evidence>
<keyword evidence="8" id="KW-1185">Reference proteome</keyword>
<evidence type="ECO:0000313" key="7">
    <source>
        <dbReference type="EMBL" id="KAK5087754.1"/>
    </source>
</evidence>
<dbReference type="AlphaFoldDB" id="A0AAN7T3X4"/>
<dbReference type="InterPro" id="IPR000225">
    <property type="entry name" value="Armadillo"/>
</dbReference>
<dbReference type="SUPFAM" id="SSF48371">
    <property type="entry name" value="ARM repeat"/>
    <property type="match status" value="2"/>
</dbReference>
<evidence type="ECO:0000256" key="1">
    <source>
        <dbReference type="ARBA" id="ARBA00004123"/>
    </source>
</evidence>
<dbReference type="EMBL" id="JAVRRJ010000002">
    <property type="protein sequence ID" value="KAK5087754.1"/>
    <property type="molecule type" value="Genomic_DNA"/>
</dbReference>
<dbReference type="PANTHER" id="PTHR15651">
    <property type="entry name" value="ARMADILLO REPEAT-CONTAINING PROTEIN 8"/>
    <property type="match status" value="1"/>
</dbReference>
<evidence type="ECO:0000256" key="4">
    <source>
        <dbReference type="ARBA" id="ARBA00022737"/>
    </source>
</evidence>
<accession>A0AAN7T3X4</accession>
<evidence type="ECO:0000313" key="8">
    <source>
        <dbReference type="Proteomes" id="UP001309876"/>
    </source>
</evidence>
<feature type="region of interest" description="Disordered" evidence="6">
    <location>
        <begin position="328"/>
        <end position="352"/>
    </location>
</feature>
<gene>
    <name evidence="7" type="ORF">LTR05_001969</name>
</gene>
<evidence type="ECO:0008006" key="9">
    <source>
        <dbReference type="Google" id="ProtNLM"/>
    </source>
</evidence>
<comment type="subcellular location">
    <subcellularLocation>
        <location evidence="2">Cytoplasm</location>
    </subcellularLocation>
    <subcellularLocation>
        <location evidence="1">Nucleus</location>
    </subcellularLocation>
</comment>
<evidence type="ECO:0000256" key="2">
    <source>
        <dbReference type="ARBA" id="ARBA00004496"/>
    </source>
</evidence>